<reference evidence="1" key="1">
    <citation type="submission" date="2013-01" db="EMBL/GenBank/DDBJ databases">
        <title>Genome draft of Hydrogenophaga taeniospiralis 2K1.</title>
        <authorList>
            <person name="Gomila M."/>
            <person name="Lalucat J."/>
        </authorList>
    </citation>
    <scope>NUCLEOTIDE SEQUENCE</scope>
    <source>
        <strain evidence="1">CCUG 15921</strain>
    </source>
</reference>
<evidence type="ECO:0000313" key="2">
    <source>
        <dbReference type="Proteomes" id="UP001152876"/>
    </source>
</evidence>
<keyword evidence="2" id="KW-1185">Reference proteome</keyword>
<accession>A0A9X4S7K2</accession>
<dbReference type="RefSeq" id="WP_174545176.1">
    <property type="nucleotide sequence ID" value="NZ_AOGK01000006.1"/>
</dbReference>
<dbReference type="AlphaFoldDB" id="A0A9X4S7K2"/>
<dbReference type="Proteomes" id="UP001152876">
    <property type="component" value="Unassembled WGS sequence"/>
</dbReference>
<dbReference type="EMBL" id="AOGK01000006">
    <property type="protein sequence ID" value="MDG5975242.1"/>
    <property type="molecule type" value="Genomic_DNA"/>
</dbReference>
<gene>
    <name evidence="1" type="ORF">H010_08291</name>
</gene>
<name>A0A9X4S7K2_9BURK</name>
<proteinExistence type="predicted"/>
<comment type="caution">
    <text evidence="1">The sequence shown here is derived from an EMBL/GenBank/DDBJ whole genome shotgun (WGS) entry which is preliminary data.</text>
</comment>
<sequence>MIPTRVVDSIAELQPADAGCIALSGSHGGLSAARYALAVRPLLSVFNDAGVGKDAAGVAGLTLLQAQGLAACTVSHTSACIGQAASTLACGVVSHANEAARALGIVTGQPLRPQLQTLTRKHPCAPAPDHPALAPGADN</sequence>
<organism evidence="1 2">
    <name type="scientific">Hydrogenophaga taeniospiralis CCUG 15921</name>
    <dbReference type="NCBI Taxonomy" id="1281780"/>
    <lineage>
        <taxon>Bacteria</taxon>
        <taxon>Pseudomonadati</taxon>
        <taxon>Pseudomonadota</taxon>
        <taxon>Betaproteobacteria</taxon>
        <taxon>Burkholderiales</taxon>
        <taxon>Comamonadaceae</taxon>
        <taxon>Hydrogenophaga</taxon>
    </lineage>
</organism>
<evidence type="ECO:0000313" key="1">
    <source>
        <dbReference type="EMBL" id="MDG5975242.1"/>
    </source>
</evidence>
<protein>
    <submittedName>
        <fullName evidence="1">Uncharacterized protein</fullName>
    </submittedName>
</protein>